<dbReference type="PANTHER" id="PTHR10146:SF14">
    <property type="entry name" value="PYRIDOXAL PHOSPHATE HOMEOSTASIS PROTEIN"/>
    <property type="match status" value="1"/>
</dbReference>
<sequence>MTPPAEAVYPSANTVADFAKRLQRVKDRIKMAAGRVGRASSDVTLLPVSKTVDSERIRIALSAGITDLGENKVQEALRKSVELADVGGLRWHVIGHLQSNKAKFVARFAHEFQALDSLKVARALNSRLEIEDRTLEVFIQVNTSKEDSKYGLPPGEVAAFLAALPAFERLKVKGLMTLAINSDDTERVRGCFRELRQLRDVLHQTAPDGVELTGLSMGMSGDFELGVEEGATVVRVGQAIFGARSLPDSYYWPGP</sequence>
<dbReference type="NCBIfam" id="TIGR00044">
    <property type="entry name" value="YggS family pyridoxal phosphate-dependent enzyme"/>
    <property type="match status" value="1"/>
</dbReference>
<feature type="domain" description="Alanine racemase N-terminal" evidence="4">
    <location>
        <begin position="22"/>
        <end position="244"/>
    </location>
</feature>
<accession>A0ABV8QV17</accession>
<dbReference type="Gene3D" id="3.20.20.10">
    <property type="entry name" value="Alanine racemase"/>
    <property type="match status" value="1"/>
</dbReference>
<dbReference type="SUPFAM" id="SSF51419">
    <property type="entry name" value="PLP-binding barrel"/>
    <property type="match status" value="1"/>
</dbReference>
<reference evidence="6" key="1">
    <citation type="journal article" date="2019" name="Int. J. Syst. Evol. Microbiol.">
        <title>The Global Catalogue of Microorganisms (GCM) 10K type strain sequencing project: providing services to taxonomists for standard genome sequencing and annotation.</title>
        <authorList>
            <consortium name="The Broad Institute Genomics Platform"/>
            <consortium name="The Broad Institute Genome Sequencing Center for Infectious Disease"/>
            <person name="Wu L."/>
            <person name="Ma J."/>
        </authorList>
    </citation>
    <scope>NUCLEOTIDE SEQUENCE [LARGE SCALE GENOMIC DNA]</scope>
    <source>
        <strain evidence="6">CGMCC 1.10698</strain>
    </source>
</reference>
<protein>
    <recommendedName>
        <fullName evidence="2">Pyridoxal phosphate homeostasis protein</fullName>
        <shortName evidence="2">PLP homeostasis protein</shortName>
    </recommendedName>
</protein>
<evidence type="ECO:0000313" key="6">
    <source>
        <dbReference type="Proteomes" id="UP001595773"/>
    </source>
</evidence>
<evidence type="ECO:0000256" key="3">
    <source>
        <dbReference type="RuleBase" id="RU004514"/>
    </source>
</evidence>
<keyword evidence="6" id="KW-1185">Reference proteome</keyword>
<dbReference type="HAMAP" id="MF_02087">
    <property type="entry name" value="PLP_homeostasis"/>
    <property type="match status" value="1"/>
</dbReference>
<dbReference type="EMBL" id="JBHSCQ010000002">
    <property type="protein sequence ID" value="MFC4264111.1"/>
    <property type="molecule type" value="Genomic_DNA"/>
</dbReference>
<gene>
    <name evidence="5" type="ORF">ACFOW9_00670</name>
</gene>
<evidence type="ECO:0000313" key="5">
    <source>
        <dbReference type="EMBL" id="MFC4264111.1"/>
    </source>
</evidence>
<name>A0ABV8QV17_9MICC</name>
<evidence type="ECO:0000256" key="1">
    <source>
        <dbReference type="ARBA" id="ARBA00022898"/>
    </source>
</evidence>
<comment type="caution">
    <text evidence="5">The sequence shown here is derived from an EMBL/GenBank/DDBJ whole genome shotgun (WGS) entry which is preliminary data.</text>
</comment>
<dbReference type="RefSeq" id="WP_230068567.1">
    <property type="nucleotide sequence ID" value="NZ_BAABLL010000013.1"/>
</dbReference>
<evidence type="ECO:0000259" key="4">
    <source>
        <dbReference type="Pfam" id="PF01168"/>
    </source>
</evidence>
<keyword evidence="1 2" id="KW-0663">Pyridoxal phosphate</keyword>
<comment type="similarity">
    <text evidence="2 3">Belongs to the pyridoxal phosphate-binding protein YggS/PROSC family.</text>
</comment>
<proteinExistence type="inferred from homology"/>
<dbReference type="InterPro" id="IPR001608">
    <property type="entry name" value="Ala_racemase_N"/>
</dbReference>
<dbReference type="InterPro" id="IPR011078">
    <property type="entry name" value="PyrdxlP_homeostasis"/>
</dbReference>
<organism evidence="5 6">
    <name type="scientific">Arthrobacter cryoconiti</name>
    <dbReference type="NCBI Taxonomy" id="748907"/>
    <lineage>
        <taxon>Bacteria</taxon>
        <taxon>Bacillati</taxon>
        <taxon>Actinomycetota</taxon>
        <taxon>Actinomycetes</taxon>
        <taxon>Micrococcales</taxon>
        <taxon>Micrococcaceae</taxon>
        <taxon>Arthrobacter</taxon>
    </lineage>
</organism>
<dbReference type="CDD" id="cd00635">
    <property type="entry name" value="PLPDE_III_YBL036c_like"/>
    <property type="match status" value="1"/>
</dbReference>
<dbReference type="PIRSF" id="PIRSF004848">
    <property type="entry name" value="YBL036c_PLPDEIII"/>
    <property type="match status" value="1"/>
</dbReference>
<evidence type="ECO:0000256" key="2">
    <source>
        <dbReference type="HAMAP-Rule" id="MF_02087"/>
    </source>
</evidence>
<dbReference type="PANTHER" id="PTHR10146">
    <property type="entry name" value="PROLINE SYNTHETASE CO-TRANSCRIBED BACTERIAL HOMOLOG PROTEIN"/>
    <property type="match status" value="1"/>
</dbReference>
<dbReference type="Pfam" id="PF01168">
    <property type="entry name" value="Ala_racemase_N"/>
    <property type="match status" value="1"/>
</dbReference>
<dbReference type="Proteomes" id="UP001595773">
    <property type="component" value="Unassembled WGS sequence"/>
</dbReference>
<feature type="modified residue" description="N6-(pyridoxal phosphate)lysine" evidence="2">
    <location>
        <position position="50"/>
    </location>
</feature>
<comment type="function">
    <text evidence="2">Pyridoxal 5'-phosphate (PLP)-binding protein, which is involved in PLP homeostasis.</text>
</comment>
<dbReference type="InterPro" id="IPR029066">
    <property type="entry name" value="PLP-binding_barrel"/>
</dbReference>